<name>A0ABR3ITG2_9AGAR</name>
<evidence type="ECO:0000256" key="6">
    <source>
        <dbReference type="SAM" id="Phobius"/>
    </source>
</evidence>
<accession>A0ABR3ITG2</accession>
<keyword evidence="2 6" id="KW-0812">Transmembrane</keyword>
<reference evidence="8" key="1">
    <citation type="submission" date="2024-06" db="EMBL/GenBank/DDBJ databases">
        <title>Multi-omics analyses provide insights into the biosynthesis of the anticancer antibiotic pleurotin in Hohenbuehelia grisea.</title>
        <authorList>
            <person name="Weaver J.A."/>
            <person name="Alberti F."/>
        </authorList>
    </citation>
    <scope>NUCLEOTIDE SEQUENCE [LARGE SCALE GENOMIC DNA]</scope>
    <source>
        <strain evidence="8">T-177</strain>
    </source>
</reference>
<feature type="region of interest" description="Disordered" evidence="5">
    <location>
        <begin position="496"/>
        <end position="536"/>
    </location>
</feature>
<evidence type="ECO:0000313" key="7">
    <source>
        <dbReference type="EMBL" id="KAL0946624.1"/>
    </source>
</evidence>
<dbReference type="PANTHER" id="PTHR16201">
    <property type="entry name" value="SEVEN TRANSMEMBRANE PROTEIN 1-RELATED"/>
    <property type="match status" value="1"/>
</dbReference>
<keyword evidence="4 6" id="KW-0472">Membrane</keyword>
<dbReference type="SMART" id="SM00679">
    <property type="entry name" value="CTNS"/>
    <property type="match status" value="2"/>
</dbReference>
<feature type="compositionally biased region" description="Polar residues" evidence="5">
    <location>
        <begin position="218"/>
        <end position="235"/>
    </location>
</feature>
<evidence type="ECO:0000256" key="2">
    <source>
        <dbReference type="ARBA" id="ARBA00022692"/>
    </source>
</evidence>
<protein>
    <recommendedName>
        <fullName evidence="9">PQ-loop-domain-containing protein</fullName>
    </recommendedName>
</protein>
<feature type="region of interest" description="Disordered" evidence="5">
    <location>
        <begin position="328"/>
        <end position="362"/>
    </location>
</feature>
<dbReference type="Pfam" id="PF04193">
    <property type="entry name" value="PQ-loop"/>
    <property type="match status" value="2"/>
</dbReference>
<keyword evidence="8" id="KW-1185">Reference proteome</keyword>
<dbReference type="InterPro" id="IPR006603">
    <property type="entry name" value="PQ-loop_rpt"/>
</dbReference>
<gene>
    <name evidence="7" type="ORF">HGRIS_012820</name>
</gene>
<feature type="compositionally biased region" description="Basic and acidic residues" evidence="5">
    <location>
        <begin position="347"/>
        <end position="360"/>
    </location>
</feature>
<dbReference type="InterPro" id="IPR051415">
    <property type="entry name" value="LAAT-1"/>
</dbReference>
<dbReference type="Gene3D" id="1.20.1280.290">
    <property type="match status" value="2"/>
</dbReference>
<proteinExistence type="predicted"/>
<comment type="caution">
    <text evidence="7">The sequence shown here is derived from an EMBL/GenBank/DDBJ whole genome shotgun (WGS) entry which is preliminary data.</text>
</comment>
<evidence type="ECO:0000313" key="8">
    <source>
        <dbReference type="Proteomes" id="UP001556367"/>
    </source>
</evidence>
<evidence type="ECO:0000256" key="4">
    <source>
        <dbReference type="ARBA" id="ARBA00023136"/>
    </source>
</evidence>
<keyword evidence="3 6" id="KW-1133">Transmembrane helix</keyword>
<feature type="region of interest" description="Disordered" evidence="5">
    <location>
        <begin position="162"/>
        <end position="273"/>
    </location>
</feature>
<evidence type="ECO:0008006" key="9">
    <source>
        <dbReference type="Google" id="ProtNLM"/>
    </source>
</evidence>
<evidence type="ECO:0000256" key="5">
    <source>
        <dbReference type="SAM" id="MobiDB-lite"/>
    </source>
</evidence>
<dbReference type="EMBL" id="JASNQZ010000015">
    <property type="protein sequence ID" value="KAL0946624.1"/>
    <property type="molecule type" value="Genomic_DNA"/>
</dbReference>
<organism evidence="7 8">
    <name type="scientific">Hohenbuehelia grisea</name>
    <dbReference type="NCBI Taxonomy" id="104357"/>
    <lineage>
        <taxon>Eukaryota</taxon>
        <taxon>Fungi</taxon>
        <taxon>Dikarya</taxon>
        <taxon>Basidiomycota</taxon>
        <taxon>Agaricomycotina</taxon>
        <taxon>Agaricomycetes</taxon>
        <taxon>Agaricomycetidae</taxon>
        <taxon>Agaricales</taxon>
        <taxon>Pleurotineae</taxon>
        <taxon>Pleurotaceae</taxon>
        <taxon>Hohenbuehelia</taxon>
    </lineage>
</organism>
<feature type="transmembrane region" description="Helical" evidence="6">
    <location>
        <begin position="276"/>
        <end position="294"/>
    </location>
</feature>
<comment type="subcellular location">
    <subcellularLocation>
        <location evidence="1">Membrane</location>
        <topology evidence="1">Multi-pass membrane protein</topology>
    </subcellularLocation>
</comment>
<feature type="transmembrane region" description="Helical" evidence="6">
    <location>
        <begin position="441"/>
        <end position="464"/>
    </location>
</feature>
<dbReference type="PANTHER" id="PTHR16201:SF34">
    <property type="entry name" value="LYSOSOMAL AMINO ACID TRANSPORTER 1"/>
    <property type="match status" value="1"/>
</dbReference>
<feature type="compositionally biased region" description="Basic and acidic residues" evidence="5">
    <location>
        <begin position="196"/>
        <end position="206"/>
    </location>
</feature>
<feature type="compositionally biased region" description="Polar residues" evidence="5">
    <location>
        <begin position="502"/>
        <end position="512"/>
    </location>
</feature>
<feature type="transmembrane region" description="Helical" evidence="6">
    <location>
        <begin position="402"/>
        <end position="421"/>
    </location>
</feature>
<sequence length="552" mass="60476">MAGLNTLSELAGYASIACWLGAQFPQVLENIKRQSCEGLALPFLANWFLGDLSNLIGCILTHQLPFQTYLATYFVFVDLSLVAQYFYYLPKQPPLSLKRTNTRGTSVLRRRSTDGRSAPRLRTLSAVAANVAAAAAFAAQQEEYAHQRHPGDRHYRARSVSLVPDSSGSHASGSRPMAEDEEEDDTTIPTAMMESFRSEGGHDRPYRTRPSWHGGATASATRSSFHPSLQFTDSSVPFPESGNRGRSRQRSVDLEPLPEASPPSARRSSRASRRGAGMVFLGAWALFGIGTLAGSRRGVAPSSMTSIGKLLSFGDNIPSALVVDVPVSHPSTDPPSAVHVHLSSPPNHDDDKPPPTHHTENPLTSQRVLGRIFAWLCTTLYLTSRLPQIWKNFVRKSVEGLSMYLFVFAFLGNCFYVASIMTSPQVRQAPPIAEAFLKESLPYLLGSGGTLMFDITIVSQSFIYRPKHRRHHKIRTHDDEEAAGLLSADALANPYHAAHSHPPQQDPYNTTESPHTDDTLHTSHSHHTTDVYHPGSVDATVHARGRTPSASS</sequence>
<dbReference type="Proteomes" id="UP001556367">
    <property type="component" value="Unassembled WGS sequence"/>
</dbReference>
<evidence type="ECO:0000256" key="1">
    <source>
        <dbReference type="ARBA" id="ARBA00004141"/>
    </source>
</evidence>
<evidence type="ECO:0000256" key="3">
    <source>
        <dbReference type="ARBA" id="ARBA00022989"/>
    </source>
</evidence>